<organism evidence="1 2">
    <name type="scientific">Nocardia callitridis</name>
    <dbReference type="NCBI Taxonomy" id="648753"/>
    <lineage>
        <taxon>Bacteria</taxon>
        <taxon>Bacillati</taxon>
        <taxon>Actinomycetota</taxon>
        <taxon>Actinomycetes</taxon>
        <taxon>Mycobacteriales</taxon>
        <taxon>Nocardiaceae</taxon>
        <taxon>Nocardia</taxon>
    </lineage>
</organism>
<evidence type="ECO:0000313" key="1">
    <source>
        <dbReference type="EMBL" id="GAA5053966.1"/>
    </source>
</evidence>
<name>A0ABP9KBF7_9NOCA</name>
<protein>
    <recommendedName>
        <fullName evidence="3">Cysteine dioxygenase</fullName>
    </recommendedName>
</protein>
<dbReference type="RefSeq" id="WP_345495784.1">
    <property type="nucleotide sequence ID" value="NZ_BAABJM010000002.1"/>
</dbReference>
<accession>A0ABP9KBF7</accession>
<proteinExistence type="predicted"/>
<dbReference type="EMBL" id="BAABJM010000002">
    <property type="protein sequence ID" value="GAA5053966.1"/>
    <property type="molecule type" value="Genomic_DNA"/>
</dbReference>
<gene>
    <name evidence="1" type="ORF">GCM10023318_28360</name>
</gene>
<evidence type="ECO:0008006" key="3">
    <source>
        <dbReference type="Google" id="ProtNLM"/>
    </source>
</evidence>
<reference evidence="2" key="1">
    <citation type="journal article" date="2019" name="Int. J. Syst. Evol. Microbiol.">
        <title>The Global Catalogue of Microorganisms (GCM) 10K type strain sequencing project: providing services to taxonomists for standard genome sequencing and annotation.</title>
        <authorList>
            <consortium name="The Broad Institute Genomics Platform"/>
            <consortium name="The Broad Institute Genome Sequencing Center for Infectious Disease"/>
            <person name="Wu L."/>
            <person name="Ma J."/>
        </authorList>
    </citation>
    <scope>NUCLEOTIDE SEQUENCE [LARGE SCALE GENOMIC DNA]</scope>
    <source>
        <strain evidence="2">JCM 18298</strain>
    </source>
</reference>
<comment type="caution">
    <text evidence="1">The sequence shown here is derived from an EMBL/GenBank/DDBJ whole genome shotgun (WGS) entry which is preliminary data.</text>
</comment>
<evidence type="ECO:0000313" key="2">
    <source>
        <dbReference type="Proteomes" id="UP001500603"/>
    </source>
</evidence>
<sequence length="230" mass="25473">MDEYDRLHALVAATSGRAVRAWARDFLTEVFEGRRDLVAIRHPLGFLCFPAWRGGGRGVCIHVWTEGVRADSTTSAMHAHSWDLLSIVLYGTVGNQILDVDDADDDTAFAPTHRLFEVHSGSEGDLVRATPRAVGYRTRSTEHFRAGQVYTLRNGAFHRSDVRGEAATVVLGTDRVGTADLSLGTFGTGDHRVRRTPCTRSETRGAARTVLTHLSERVSPNRLEDRCEWT</sequence>
<keyword evidence="2" id="KW-1185">Reference proteome</keyword>
<dbReference type="Proteomes" id="UP001500603">
    <property type="component" value="Unassembled WGS sequence"/>
</dbReference>